<reference evidence="2 3" key="1">
    <citation type="journal article" date="2016" name="Proc. Natl. Acad. Sci. U.S.A.">
        <title>Comparative genomics of biotechnologically important yeasts.</title>
        <authorList>
            <person name="Riley R."/>
            <person name="Haridas S."/>
            <person name="Wolfe K.H."/>
            <person name="Lopes M.R."/>
            <person name="Hittinger C.T."/>
            <person name="Goeker M."/>
            <person name="Salamov A.A."/>
            <person name="Wisecaver J.H."/>
            <person name="Long T.M."/>
            <person name="Calvey C.H."/>
            <person name="Aerts A.L."/>
            <person name="Barry K.W."/>
            <person name="Choi C."/>
            <person name="Clum A."/>
            <person name="Coughlan A.Y."/>
            <person name="Deshpande S."/>
            <person name="Douglass A.P."/>
            <person name="Hanson S.J."/>
            <person name="Klenk H.-P."/>
            <person name="LaButti K.M."/>
            <person name="Lapidus A."/>
            <person name="Lindquist E.A."/>
            <person name="Lipzen A.M."/>
            <person name="Meier-Kolthoff J.P."/>
            <person name="Ohm R.A."/>
            <person name="Otillar R.P."/>
            <person name="Pangilinan J.L."/>
            <person name="Peng Y."/>
            <person name="Rokas A."/>
            <person name="Rosa C.A."/>
            <person name="Scheuner C."/>
            <person name="Sibirny A.A."/>
            <person name="Slot J.C."/>
            <person name="Stielow J.B."/>
            <person name="Sun H."/>
            <person name="Kurtzman C.P."/>
            <person name="Blackwell M."/>
            <person name="Grigoriev I.V."/>
            <person name="Jeffries T.W."/>
        </authorList>
    </citation>
    <scope>NUCLEOTIDE SEQUENCE [LARGE SCALE GENOMIC DNA]</scope>
    <source>
        <strain evidence="3">ATCC 58044 / CBS 1984 / NCYC 433 / NRRL Y-366-8</strain>
    </source>
</reference>
<proteinExistence type="predicted"/>
<keyword evidence="3" id="KW-1185">Reference proteome</keyword>
<accession>A0A1E3P9F8</accession>
<dbReference type="PANTHER" id="PTHR37849:SF1">
    <property type="entry name" value="YALI0E11605P"/>
    <property type="match status" value="1"/>
</dbReference>
<dbReference type="Proteomes" id="UP000094112">
    <property type="component" value="Unassembled WGS sequence"/>
</dbReference>
<dbReference type="GeneID" id="30201511"/>
<dbReference type="AlphaFoldDB" id="A0A1E3P9F8"/>
<dbReference type="EMBL" id="KV454208">
    <property type="protein sequence ID" value="ODQ61592.1"/>
    <property type="molecule type" value="Genomic_DNA"/>
</dbReference>
<evidence type="ECO:0000313" key="2">
    <source>
        <dbReference type="EMBL" id="ODQ61592.1"/>
    </source>
</evidence>
<dbReference type="RefSeq" id="XP_019040799.1">
    <property type="nucleotide sequence ID" value="XM_019184265.1"/>
</dbReference>
<evidence type="ECO:0000313" key="3">
    <source>
        <dbReference type="Proteomes" id="UP000094112"/>
    </source>
</evidence>
<evidence type="ECO:0000256" key="1">
    <source>
        <dbReference type="SAM" id="Phobius"/>
    </source>
</evidence>
<gene>
    <name evidence="2" type="ORF">WICANDRAFT_75801</name>
</gene>
<keyword evidence="1" id="KW-0472">Membrane</keyword>
<organism evidence="2 3">
    <name type="scientific">Wickerhamomyces anomalus (strain ATCC 58044 / CBS 1984 / NCYC 433 / NRRL Y-366-8)</name>
    <name type="common">Yeast</name>
    <name type="synonym">Hansenula anomala</name>
    <dbReference type="NCBI Taxonomy" id="683960"/>
    <lineage>
        <taxon>Eukaryota</taxon>
        <taxon>Fungi</taxon>
        <taxon>Dikarya</taxon>
        <taxon>Ascomycota</taxon>
        <taxon>Saccharomycotina</taxon>
        <taxon>Saccharomycetes</taxon>
        <taxon>Phaffomycetales</taxon>
        <taxon>Wickerhamomycetaceae</taxon>
        <taxon>Wickerhamomyces</taxon>
    </lineage>
</organism>
<sequence>MLRQTVLQTTKSVASRSYATAAATASAPIVPKPTRRVGAFRGGFLGFFVGVSLTSLVTYSYVLDQHKSSSNVIISDVLSLQKSIRTLEEHVRALERQQKVVTTTEK</sequence>
<dbReference type="PANTHER" id="PTHR37849">
    <property type="entry name" value="YALI0E11605P"/>
    <property type="match status" value="1"/>
</dbReference>
<keyword evidence="1" id="KW-0812">Transmembrane</keyword>
<dbReference type="STRING" id="683960.A0A1E3P9F8"/>
<keyword evidence="1" id="KW-1133">Transmembrane helix</keyword>
<feature type="transmembrane region" description="Helical" evidence="1">
    <location>
        <begin position="42"/>
        <end position="62"/>
    </location>
</feature>
<name>A0A1E3P9F8_WICAA</name>
<dbReference type="OrthoDB" id="5331396at2759"/>
<protein>
    <submittedName>
        <fullName evidence="2">Uncharacterized protein</fullName>
    </submittedName>
</protein>